<dbReference type="Gene3D" id="3.40.50.720">
    <property type="entry name" value="NAD(P)-binding Rossmann-like Domain"/>
    <property type="match status" value="1"/>
</dbReference>
<keyword evidence="2" id="KW-1185">Reference proteome</keyword>
<dbReference type="InterPro" id="IPR036291">
    <property type="entry name" value="NAD(P)-bd_dom_sf"/>
</dbReference>
<protein>
    <submittedName>
        <fullName evidence="1">Uncharacterized protein</fullName>
    </submittedName>
</protein>
<accession>A0ABT3MSB4</accession>
<dbReference type="RefSeq" id="WP_262567225.1">
    <property type="nucleotide sequence ID" value="NZ_JAPFCC010000001.1"/>
</dbReference>
<organism evidence="1 2">
    <name type="scientific">Endozoicomonas gorgoniicola</name>
    <dbReference type="NCBI Taxonomy" id="1234144"/>
    <lineage>
        <taxon>Bacteria</taxon>
        <taxon>Pseudomonadati</taxon>
        <taxon>Pseudomonadota</taxon>
        <taxon>Gammaproteobacteria</taxon>
        <taxon>Oceanospirillales</taxon>
        <taxon>Endozoicomonadaceae</taxon>
        <taxon>Endozoicomonas</taxon>
    </lineage>
</organism>
<evidence type="ECO:0000313" key="1">
    <source>
        <dbReference type="EMBL" id="MCW7552250.1"/>
    </source>
</evidence>
<proteinExistence type="predicted"/>
<comment type="caution">
    <text evidence="1">The sequence shown here is derived from an EMBL/GenBank/DDBJ whole genome shotgun (WGS) entry which is preliminary data.</text>
</comment>
<reference evidence="1 2" key="1">
    <citation type="submission" date="2022-10" db="EMBL/GenBank/DDBJ databases">
        <title>High-quality genome sequences of two octocoral-associated bacteria, Endozoicomonas euniceicola EF212 and Endozoicomonas gorgoniicola PS125.</title>
        <authorList>
            <person name="Chiou Y.-J."/>
            <person name="Chen Y.-H."/>
        </authorList>
    </citation>
    <scope>NUCLEOTIDE SEQUENCE [LARGE SCALE GENOMIC DNA]</scope>
    <source>
        <strain evidence="1 2">PS125</strain>
    </source>
</reference>
<sequence length="91" mass="10242">MAPDMDGCRAIVEAVKTHKVMLSVCHLLRYTVYTMRLKNLLDSGVVGDVCAIQHLEPVGYWHQVHSFVRGNWANEAASAPMLMKKKQEDNS</sequence>
<dbReference type="Gene3D" id="3.30.360.10">
    <property type="entry name" value="Dihydrodipicolinate Reductase, domain 2"/>
    <property type="match status" value="1"/>
</dbReference>
<dbReference type="EMBL" id="JAPFCC010000001">
    <property type="protein sequence ID" value="MCW7552250.1"/>
    <property type="molecule type" value="Genomic_DNA"/>
</dbReference>
<dbReference type="SUPFAM" id="SSF51735">
    <property type="entry name" value="NAD(P)-binding Rossmann-fold domains"/>
    <property type="match status" value="1"/>
</dbReference>
<gene>
    <name evidence="1" type="ORF">NX722_06225</name>
</gene>
<evidence type="ECO:0000313" key="2">
    <source>
        <dbReference type="Proteomes" id="UP001209854"/>
    </source>
</evidence>
<name>A0ABT3MSB4_9GAMM</name>
<dbReference type="Proteomes" id="UP001209854">
    <property type="component" value="Unassembled WGS sequence"/>
</dbReference>